<feature type="transmembrane region" description="Helical" evidence="1">
    <location>
        <begin position="241"/>
        <end position="262"/>
    </location>
</feature>
<keyword evidence="1" id="KW-0812">Transmembrane</keyword>
<dbReference type="AlphaFoldDB" id="A0A3M2SEL5"/>
<dbReference type="OrthoDB" id="3546297at2759"/>
<evidence type="ECO:0000313" key="3">
    <source>
        <dbReference type="EMBL" id="RMJ16013.1"/>
    </source>
</evidence>
<evidence type="ECO:0000313" key="4">
    <source>
        <dbReference type="Proteomes" id="UP000277212"/>
    </source>
</evidence>
<organism evidence="3 4">
    <name type="scientific">Fusarium kuroshium</name>
    <dbReference type="NCBI Taxonomy" id="2010991"/>
    <lineage>
        <taxon>Eukaryota</taxon>
        <taxon>Fungi</taxon>
        <taxon>Dikarya</taxon>
        <taxon>Ascomycota</taxon>
        <taxon>Pezizomycotina</taxon>
        <taxon>Sordariomycetes</taxon>
        <taxon>Hypocreomycetidae</taxon>
        <taxon>Hypocreales</taxon>
        <taxon>Nectriaceae</taxon>
        <taxon>Fusarium</taxon>
        <taxon>Fusarium solani species complex</taxon>
    </lineage>
</organism>
<dbReference type="InterPro" id="IPR046529">
    <property type="entry name" value="DUF6594"/>
</dbReference>
<dbReference type="STRING" id="2010991.A0A3M2SEL5"/>
<keyword evidence="4" id="KW-1185">Reference proteome</keyword>
<evidence type="ECO:0000256" key="1">
    <source>
        <dbReference type="SAM" id="Phobius"/>
    </source>
</evidence>
<dbReference type="Proteomes" id="UP000277212">
    <property type="component" value="Unassembled WGS sequence"/>
</dbReference>
<feature type="transmembrane region" description="Helical" evidence="1">
    <location>
        <begin position="186"/>
        <end position="208"/>
    </location>
</feature>
<accession>A0A3M2SEL5</accession>
<dbReference type="Pfam" id="PF20237">
    <property type="entry name" value="DUF6594"/>
    <property type="match status" value="1"/>
</dbReference>
<feature type="domain" description="DUF6594" evidence="2">
    <location>
        <begin position="33"/>
        <end position="253"/>
    </location>
</feature>
<protein>
    <recommendedName>
        <fullName evidence="2">DUF6594 domain-containing protein</fullName>
    </recommendedName>
</protein>
<name>A0A3M2SEL5_9HYPO</name>
<gene>
    <name evidence="3" type="ORF">CDV36_004294</name>
</gene>
<dbReference type="EMBL" id="NKUJ01000054">
    <property type="protein sequence ID" value="RMJ16013.1"/>
    <property type="molecule type" value="Genomic_DNA"/>
</dbReference>
<keyword evidence="1" id="KW-0472">Membrane</keyword>
<comment type="caution">
    <text evidence="3">The sequence shown here is derived from an EMBL/GenBank/DDBJ whole genome shotgun (WGS) entry which is preliminary data.</text>
</comment>
<keyword evidence="1" id="KW-1133">Transmembrane helix</keyword>
<proteinExistence type="predicted"/>
<sequence>MSSHQASKMNETAFIEDDDPLGLVSYVNRSLEDEEQFHFLRFEFLQRLNITRLGVNLVRLKSDIQRQSHATSDQSESLTTMLRDYATAVRDYEYLRNHQSLDQAETTRRKLLLQRYFQSRSDFNDPFQSHYSAFNERPEKLDPLRCVLMRYLPSHLSFSHHEKRERKKEYLDGEPPKYVSEFVDRLVRFTIAITGGLFIVVPMIIMSIDESQVKSLVTVSVAVVVFALIVSFGVRVSNIETLVSTATYSAVLVVFVGTSTGVRG</sequence>
<feature type="transmembrane region" description="Helical" evidence="1">
    <location>
        <begin position="214"/>
        <end position="234"/>
    </location>
</feature>
<reference evidence="3 4" key="1">
    <citation type="submission" date="2017-06" db="EMBL/GenBank/DDBJ databases">
        <title>Comparative genomic analysis of Ambrosia Fusariam Clade fungi.</title>
        <authorList>
            <person name="Stajich J.E."/>
            <person name="Carrillo J."/>
            <person name="Kijimoto T."/>
            <person name="Eskalen A."/>
            <person name="O'Donnell K."/>
            <person name="Kasson M."/>
        </authorList>
    </citation>
    <scope>NUCLEOTIDE SEQUENCE [LARGE SCALE GENOMIC DNA]</scope>
    <source>
        <strain evidence="3">UCR3666</strain>
    </source>
</reference>
<evidence type="ECO:0000259" key="2">
    <source>
        <dbReference type="Pfam" id="PF20237"/>
    </source>
</evidence>